<dbReference type="GO" id="GO:0002098">
    <property type="term" value="P:tRNA wobble uridine modification"/>
    <property type="evidence" value="ECO:0007669"/>
    <property type="project" value="InterPro"/>
</dbReference>
<dbReference type="UniPathway" id="UPA00988"/>
<dbReference type="GeneTree" id="ENSGT00390000009210"/>
<keyword evidence="6" id="KW-0963">Cytoplasm</keyword>
<dbReference type="CDD" id="cd19496">
    <property type="entry name" value="Elp5"/>
    <property type="match status" value="1"/>
</dbReference>
<keyword evidence="7" id="KW-0819">tRNA processing</keyword>
<reference evidence="11" key="2">
    <citation type="journal article" date="2017" name="Sci. Adv.">
        <title>A tail of two voltages: Proteomic comparison of the three electric organs of the electric eel.</title>
        <authorList>
            <person name="Traeger L.L."/>
            <person name="Sabat G."/>
            <person name="Barrett-Wilt G.A."/>
            <person name="Wells G.B."/>
            <person name="Sussman M.R."/>
        </authorList>
    </citation>
    <scope>NUCLEOTIDE SEQUENCE [LARGE SCALE GENOMIC DNA]</scope>
</reference>
<gene>
    <name evidence="10" type="primary">ELP5</name>
</gene>
<feature type="compositionally biased region" description="Acidic residues" evidence="9">
    <location>
        <begin position="281"/>
        <end position="297"/>
    </location>
</feature>
<dbReference type="Gene3D" id="3.40.50.300">
    <property type="entry name" value="P-loop containing nucleotide triphosphate hydrolases"/>
    <property type="match status" value="1"/>
</dbReference>
<comment type="subcellular location">
    <subcellularLocation>
        <location evidence="2">Cytoplasm</location>
    </subcellularLocation>
    <subcellularLocation>
        <location evidence="1">Nucleus</location>
    </subcellularLocation>
</comment>
<dbReference type="Ensembl" id="ENSEEET00000027230.2">
    <property type="protein sequence ID" value="ENSEEEP00000026921.2"/>
    <property type="gene ID" value="ENSEEEG00000012995.2"/>
</dbReference>
<evidence type="ECO:0000313" key="10">
    <source>
        <dbReference type="Ensembl" id="ENSEEEP00000026921.2"/>
    </source>
</evidence>
<dbReference type="GO" id="GO:0000049">
    <property type="term" value="F:tRNA binding"/>
    <property type="evidence" value="ECO:0007669"/>
    <property type="project" value="TreeGrafter"/>
</dbReference>
<evidence type="ECO:0000256" key="3">
    <source>
        <dbReference type="ARBA" id="ARBA00005043"/>
    </source>
</evidence>
<organism evidence="10 11">
    <name type="scientific">Electrophorus electricus</name>
    <name type="common">Electric eel</name>
    <name type="synonym">Gymnotus electricus</name>
    <dbReference type="NCBI Taxonomy" id="8005"/>
    <lineage>
        <taxon>Eukaryota</taxon>
        <taxon>Metazoa</taxon>
        <taxon>Chordata</taxon>
        <taxon>Craniata</taxon>
        <taxon>Vertebrata</taxon>
        <taxon>Euteleostomi</taxon>
        <taxon>Actinopterygii</taxon>
        <taxon>Neopterygii</taxon>
        <taxon>Teleostei</taxon>
        <taxon>Ostariophysi</taxon>
        <taxon>Gymnotiformes</taxon>
        <taxon>Gymnotoidei</taxon>
        <taxon>Gymnotidae</taxon>
        <taxon>Electrophorus</taxon>
    </lineage>
</organism>
<dbReference type="OMA" id="DEEIFCI"/>
<dbReference type="Pfam" id="PF10483">
    <property type="entry name" value="Elong_Iki1"/>
    <property type="match status" value="2"/>
</dbReference>
<sequence>MLLSVLQEKEAGGFVVIQDTASYSGRQLLKYYINCAIKSEEIVHVLGFEVPEQEIRKGLDRNYVHLFHFHNAYSDPLGWTKQSSFRVKHFTTPHIIQLVNKTQNAKATILVIDSLSWVLRHHNPAVICQELQKLKRAEGSIRMTFGLLHKDLHQQGIVGSICHLASTVISVAPLDIVDSAVAKTTQRKKSGKVMQEDNFFSIKDDLILSIQNKPSQSGHVKADLDTNEGDPASNLTFNLRLSEAEREAKEKVALPFVFSQEKKSALLRPSQSSGQIMYEPDASDDFDEEDPDDDLDV</sequence>
<evidence type="ECO:0000256" key="7">
    <source>
        <dbReference type="ARBA" id="ARBA00022694"/>
    </source>
</evidence>
<evidence type="ECO:0000256" key="9">
    <source>
        <dbReference type="SAM" id="MobiDB-lite"/>
    </source>
</evidence>
<reference evidence="10" key="5">
    <citation type="submission" date="2025-09" db="UniProtKB">
        <authorList>
            <consortium name="Ensembl"/>
        </authorList>
    </citation>
    <scope>IDENTIFICATION</scope>
</reference>
<dbReference type="PANTHER" id="PTHR15641">
    <property type="entry name" value="ELONGATOR COMPLEX PROTEIN 5"/>
    <property type="match status" value="1"/>
</dbReference>
<reference evidence="11" key="1">
    <citation type="journal article" date="2014" name="Science">
        <title>Nonhuman genetics. Genomic basis for the convergent evolution of electric organs.</title>
        <authorList>
            <person name="Gallant J.R."/>
            <person name="Traeger L.L."/>
            <person name="Volkening J.D."/>
            <person name="Moffett H."/>
            <person name="Chen P.H."/>
            <person name="Novina C.D."/>
            <person name="Phillips G.N.Jr."/>
            <person name="Anand R."/>
            <person name="Wells G.B."/>
            <person name="Pinch M."/>
            <person name="Guth R."/>
            <person name="Unguez G.A."/>
            <person name="Albert J.S."/>
            <person name="Zakon H.H."/>
            <person name="Samanta M.P."/>
            <person name="Sussman M.R."/>
        </authorList>
    </citation>
    <scope>NUCLEOTIDE SEQUENCE [LARGE SCALE GENOMIC DNA]</scope>
</reference>
<dbReference type="PANTHER" id="PTHR15641:SF1">
    <property type="entry name" value="ELONGATOR COMPLEX PROTEIN 5"/>
    <property type="match status" value="1"/>
</dbReference>
<comment type="similarity">
    <text evidence="4">Belongs to the ELP5 family.</text>
</comment>
<dbReference type="InterPro" id="IPR027417">
    <property type="entry name" value="P-loop_NTPase"/>
</dbReference>
<accession>A0A4W4FPR3</accession>
<dbReference type="GeneID" id="113580809"/>
<evidence type="ECO:0000256" key="6">
    <source>
        <dbReference type="ARBA" id="ARBA00022490"/>
    </source>
</evidence>
<evidence type="ECO:0000256" key="1">
    <source>
        <dbReference type="ARBA" id="ARBA00004123"/>
    </source>
</evidence>
<dbReference type="Proteomes" id="UP000314983">
    <property type="component" value="Chromosome 19"/>
</dbReference>
<feature type="region of interest" description="Disordered" evidence="9">
    <location>
        <begin position="263"/>
        <end position="297"/>
    </location>
</feature>
<evidence type="ECO:0000256" key="4">
    <source>
        <dbReference type="ARBA" id="ARBA00009567"/>
    </source>
</evidence>
<comment type="pathway">
    <text evidence="3">tRNA modification; 5-methoxycarbonylmethyl-2-thiouridine-tRNA biosynthesis.</text>
</comment>
<dbReference type="GO" id="GO:0005634">
    <property type="term" value="C:nucleus"/>
    <property type="evidence" value="ECO:0007669"/>
    <property type="project" value="UniProtKB-SubCell"/>
</dbReference>
<name>A0A4W4FPR3_ELEEL</name>
<dbReference type="InterPro" id="IPR019519">
    <property type="entry name" value="Elp5"/>
</dbReference>
<dbReference type="GO" id="GO:0005829">
    <property type="term" value="C:cytosol"/>
    <property type="evidence" value="ECO:0007669"/>
    <property type="project" value="TreeGrafter"/>
</dbReference>
<evidence type="ECO:0000256" key="8">
    <source>
        <dbReference type="ARBA" id="ARBA00023242"/>
    </source>
</evidence>
<keyword evidence="8" id="KW-0539">Nucleus</keyword>
<evidence type="ECO:0000256" key="2">
    <source>
        <dbReference type="ARBA" id="ARBA00004496"/>
    </source>
</evidence>
<keyword evidence="11" id="KW-1185">Reference proteome</keyword>
<protein>
    <recommendedName>
        <fullName evidence="5">Elongator complex protein 5</fullName>
    </recommendedName>
</protein>
<evidence type="ECO:0000256" key="5">
    <source>
        <dbReference type="ARBA" id="ARBA00020264"/>
    </source>
</evidence>
<reference evidence="10" key="3">
    <citation type="submission" date="2020-05" db="EMBL/GenBank/DDBJ databases">
        <title>Electrophorus electricus (electric eel) genome, fEleEle1, primary haplotype.</title>
        <authorList>
            <person name="Myers G."/>
            <person name="Meyer A."/>
            <person name="Fedrigo O."/>
            <person name="Formenti G."/>
            <person name="Rhie A."/>
            <person name="Tracey A."/>
            <person name="Sims Y."/>
            <person name="Jarvis E.D."/>
        </authorList>
    </citation>
    <scope>NUCLEOTIDE SEQUENCE [LARGE SCALE GENOMIC DNA]</scope>
</reference>
<dbReference type="RefSeq" id="XP_026871404.2">
    <property type="nucleotide sequence ID" value="XM_027015603.2"/>
</dbReference>
<dbReference type="STRING" id="8005.ENSEEEP00000026921"/>
<dbReference type="AlphaFoldDB" id="A0A4W4FPR3"/>
<dbReference type="GO" id="GO:0033588">
    <property type="term" value="C:elongator holoenzyme complex"/>
    <property type="evidence" value="ECO:0007669"/>
    <property type="project" value="InterPro"/>
</dbReference>
<evidence type="ECO:0000313" key="11">
    <source>
        <dbReference type="Proteomes" id="UP000314983"/>
    </source>
</evidence>
<proteinExistence type="inferred from homology"/>
<reference evidence="10" key="4">
    <citation type="submission" date="2025-08" db="UniProtKB">
        <authorList>
            <consortium name="Ensembl"/>
        </authorList>
    </citation>
    <scope>IDENTIFICATION</scope>
</reference>